<dbReference type="Gene3D" id="1.20.59.20">
    <property type="match status" value="1"/>
</dbReference>
<dbReference type="Pfam" id="PF09179">
    <property type="entry name" value="TilS"/>
    <property type="match status" value="1"/>
</dbReference>
<gene>
    <name evidence="3" type="primary">tilS</name>
    <name evidence="3" type="ORF">IPL58_06055</name>
</gene>
<keyword evidence="3" id="KW-0436">Ligase</keyword>
<dbReference type="Pfam" id="PF11734">
    <property type="entry name" value="TilS_C"/>
    <property type="match status" value="1"/>
</dbReference>
<dbReference type="InterPro" id="IPR012796">
    <property type="entry name" value="Lysidine-tRNA-synth_C"/>
</dbReference>
<name>A0A9D7PR57_9PROT</name>
<dbReference type="NCBIfam" id="TIGR02433">
    <property type="entry name" value="lysidine_TilS_C"/>
    <property type="match status" value="1"/>
</dbReference>
<feature type="domain" description="tRNA(Ile)-lysidine synthase substrate-binding" evidence="1">
    <location>
        <begin position="45"/>
        <end position="110"/>
    </location>
</feature>
<sequence>MSTAFPDPATALARASAHLSEQAMLVDTLAELDAQGIVEADAILLTAFNALPSARRSNLLRYQLRRVGLRMPDSRFLAEIIRQLAAAMPEAAPAFALDGVFLRVFRGRIYFDREAAAVCESLPWLGEPALPWAGGLVRFQATEGAGLSRRQLAEALVSLRTRKGGERLQQEAKRPRRSLKKLLQESAVPVWERGACRFCGAVSNWSGWVGLAAMPPGLQHRGNPGCSLSG</sequence>
<dbReference type="EC" id="6.3.4.19" evidence="3"/>
<dbReference type="AlphaFoldDB" id="A0A9D7PR57"/>
<dbReference type="GO" id="GO:0008033">
    <property type="term" value="P:tRNA processing"/>
    <property type="evidence" value="ECO:0007669"/>
    <property type="project" value="InterPro"/>
</dbReference>
<dbReference type="Proteomes" id="UP000886689">
    <property type="component" value="Unassembled WGS sequence"/>
</dbReference>
<organism evidence="3 4">
    <name type="scientific">Candidatus Proximibacter danicus</name>
    <dbReference type="NCBI Taxonomy" id="2954365"/>
    <lineage>
        <taxon>Bacteria</taxon>
        <taxon>Pseudomonadati</taxon>
        <taxon>Pseudomonadota</taxon>
        <taxon>Betaproteobacteria</taxon>
        <taxon>Candidatus Proximibacter</taxon>
    </lineage>
</organism>
<accession>A0A9D7PR57</accession>
<comment type="caution">
    <text evidence="3">The sequence shown here is derived from an EMBL/GenBank/DDBJ whole genome shotgun (WGS) entry which is preliminary data.</text>
</comment>
<dbReference type="GO" id="GO:0005737">
    <property type="term" value="C:cytoplasm"/>
    <property type="evidence" value="ECO:0007669"/>
    <property type="project" value="InterPro"/>
</dbReference>
<dbReference type="GO" id="GO:0005524">
    <property type="term" value="F:ATP binding"/>
    <property type="evidence" value="ECO:0007669"/>
    <property type="project" value="InterPro"/>
</dbReference>
<evidence type="ECO:0000259" key="1">
    <source>
        <dbReference type="Pfam" id="PF09179"/>
    </source>
</evidence>
<dbReference type="SUPFAM" id="SSF82829">
    <property type="entry name" value="MesJ substrate recognition domain-like"/>
    <property type="match status" value="1"/>
</dbReference>
<evidence type="ECO:0000313" key="3">
    <source>
        <dbReference type="EMBL" id="MBK8523708.1"/>
    </source>
</evidence>
<evidence type="ECO:0000259" key="2">
    <source>
        <dbReference type="Pfam" id="PF11734"/>
    </source>
</evidence>
<evidence type="ECO:0000313" key="4">
    <source>
        <dbReference type="Proteomes" id="UP000886689"/>
    </source>
</evidence>
<dbReference type="EMBL" id="JADJUC010000004">
    <property type="protein sequence ID" value="MBK8523708.1"/>
    <property type="molecule type" value="Genomic_DNA"/>
</dbReference>
<reference evidence="3" key="1">
    <citation type="submission" date="2020-10" db="EMBL/GenBank/DDBJ databases">
        <title>Connecting structure to function with the recovery of over 1000 high-quality activated sludge metagenome-assembled genomes encoding full-length rRNA genes using long-read sequencing.</title>
        <authorList>
            <person name="Singleton C.M."/>
            <person name="Petriglieri F."/>
            <person name="Kristensen J.M."/>
            <person name="Kirkegaard R.H."/>
            <person name="Michaelsen T.Y."/>
            <person name="Andersen M.H."/>
            <person name="Karst S.M."/>
            <person name="Dueholm M.S."/>
            <person name="Nielsen P.H."/>
            <person name="Albertsen M."/>
        </authorList>
    </citation>
    <scope>NUCLEOTIDE SEQUENCE</scope>
    <source>
        <strain evidence="3">Hirt_18-Q3-R61-65_BATAC.395</strain>
    </source>
</reference>
<dbReference type="InterPro" id="IPR015262">
    <property type="entry name" value="tRNA_Ile_lys_synt_subst-bd"/>
</dbReference>
<feature type="domain" description="Lysidine-tRNA(Ile) synthetase C-terminal" evidence="2">
    <location>
        <begin position="157"/>
        <end position="194"/>
    </location>
</feature>
<dbReference type="GO" id="GO:0032267">
    <property type="term" value="F:tRNA(Ile)-lysidine synthase activity"/>
    <property type="evidence" value="ECO:0007669"/>
    <property type="project" value="UniProtKB-EC"/>
</dbReference>
<dbReference type="SUPFAM" id="SSF56037">
    <property type="entry name" value="PheT/TilS domain"/>
    <property type="match status" value="1"/>
</dbReference>
<protein>
    <submittedName>
        <fullName evidence="3">tRNA lysidine(34) synthetase TilS</fullName>
        <ecNumber evidence="3">6.3.4.19</ecNumber>
    </submittedName>
</protein>
<proteinExistence type="predicted"/>